<evidence type="ECO:0000313" key="7">
    <source>
        <dbReference type="EMBL" id="KAB1199052.1"/>
    </source>
</evidence>
<dbReference type="OrthoDB" id="6612291at2759"/>
<keyword evidence="4 6" id="KW-1133">Transmembrane helix</keyword>
<keyword evidence="8" id="KW-1185">Reference proteome</keyword>
<dbReference type="PANTHER" id="PTHR48023:SF6">
    <property type="entry name" value="D-XYLOSE-PROTON SYMPORTER-LIKE 3, CHLOROPLASTIC"/>
    <property type="match status" value="1"/>
</dbReference>
<evidence type="ECO:0000256" key="4">
    <source>
        <dbReference type="ARBA" id="ARBA00022989"/>
    </source>
</evidence>
<accession>A0A6A1UFH8</accession>
<proteinExistence type="predicted"/>
<gene>
    <name evidence="7" type="ORF">CJ030_MR0G028191</name>
</gene>
<feature type="transmembrane region" description="Helical" evidence="6">
    <location>
        <begin position="134"/>
        <end position="156"/>
    </location>
</feature>
<dbReference type="EMBL" id="RXIC02000502">
    <property type="protein sequence ID" value="KAB1199052.1"/>
    <property type="molecule type" value="Genomic_DNA"/>
</dbReference>
<keyword evidence="3 6" id="KW-0812">Transmembrane</keyword>
<reference evidence="7 8" key="1">
    <citation type="journal article" date="2019" name="Plant Biotechnol. J.">
        <title>The red bayberry genome and genetic basis of sex determination.</title>
        <authorList>
            <person name="Jia H.M."/>
            <person name="Jia H.J."/>
            <person name="Cai Q.L."/>
            <person name="Wang Y."/>
            <person name="Zhao H.B."/>
            <person name="Yang W.F."/>
            <person name="Wang G.Y."/>
            <person name="Li Y.H."/>
            <person name="Zhan D.L."/>
            <person name="Shen Y.T."/>
            <person name="Niu Q.F."/>
            <person name="Chang L."/>
            <person name="Qiu J."/>
            <person name="Zhao L."/>
            <person name="Xie H.B."/>
            <person name="Fu W.Y."/>
            <person name="Jin J."/>
            <person name="Li X.W."/>
            <person name="Jiao Y."/>
            <person name="Zhou C.C."/>
            <person name="Tu T."/>
            <person name="Chai C.Y."/>
            <person name="Gao J.L."/>
            <person name="Fan L.J."/>
            <person name="van de Weg E."/>
            <person name="Wang J.Y."/>
            <person name="Gao Z.S."/>
        </authorList>
    </citation>
    <scope>NUCLEOTIDE SEQUENCE [LARGE SCALE GENOMIC DNA]</scope>
    <source>
        <tissue evidence="7">Leaves</tissue>
    </source>
</reference>
<organism evidence="7 8">
    <name type="scientific">Morella rubra</name>
    <name type="common">Chinese bayberry</name>
    <dbReference type="NCBI Taxonomy" id="262757"/>
    <lineage>
        <taxon>Eukaryota</taxon>
        <taxon>Viridiplantae</taxon>
        <taxon>Streptophyta</taxon>
        <taxon>Embryophyta</taxon>
        <taxon>Tracheophyta</taxon>
        <taxon>Spermatophyta</taxon>
        <taxon>Magnoliopsida</taxon>
        <taxon>eudicotyledons</taxon>
        <taxon>Gunneridae</taxon>
        <taxon>Pentapetalae</taxon>
        <taxon>rosids</taxon>
        <taxon>fabids</taxon>
        <taxon>Fagales</taxon>
        <taxon>Myricaceae</taxon>
        <taxon>Morella</taxon>
    </lineage>
</organism>
<feature type="transmembrane region" description="Helical" evidence="6">
    <location>
        <begin position="168"/>
        <end position="185"/>
    </location>
</feature>
<evidence type="ECO:0000256" key="1">
    <source>
        <dbReference type="ARBA" id="ARBA00004370"/>
    </source>
</evidence>
<dbReference type="InterPro" id="IPR005828">
    <property type="entry name" value="MFS_sugar_transport-like"/>
</dbReference>
<keyword evidence="2" id="KW-0813">Transport</keyword>
<evidence type="ECO:0000313" key="8">
    <source>
        <dbReference type="Proteomes" id="UP000516437"/>
    </source>
</evidence>
<dbReference type="GO" id="GO:0022857">
    <property type="term" value="F:transmembrane transporter activity"/>
    <property type="evidence" value="ECO:0007669"/>
    <property type="project" value="InterPro"/>
</dbReference>
<protein>
    <submittedName>
        <fullName evidence="7">D-xylose-proton symporter-like 3, chloroplastic</fullName>
    </submittedName>
</protein>
<dbReference type="GO" id="GO:0016020">
    <property type="term" value="C:membrane"/>
    <property type="evidence" value="ECO:0007669"/>
    <property type="project" value="UniProtKB-SubCell"/>
</dbReference>
<keyword evidence="5 6" id="KW-0472">Membrane</keyword>
<dbReference type="AlphaFoldDB" id="A0A6A1UFH8"/>
<sequence length="265" mass="29037">MAVSTQPLFNFKLSLSRPTPRTKTSQAFISYTQNRRHPCSAYKAHFKANFPLFPELSLLSGRGLKFNVGVGKEYSSGEEDVSLVSDARNQEDFSWFSPWEACYSGMTLVPPLVPTISLQLPELSTGTTWFNLSAIQLGLVVSGSLYGALLGSLLVYPIADFLWRTRELIMAAVLYMLGALITAYAPSLGFLLAGRLFMALVLVDHGMLWEKYHQCRGTDRVTSLGRRLFSGVEGEYSGDSGADAFVVHGAPMPLDRSGDQTCSNG</sequence>
<dbReference type="PANTHER" id="PTHR48023">
    <property type="entry name" value="D-XYLOSE-PROTON SYMPORTER-LIKE 2"/>
    <property type="match status" value="1"/>
</dbReference>
<comment type="caution">
    <text evidence="7">The sequence shown here is derived from an EMBL/GenBank/DDBJ whole genome shotgun (WGS) entry which is preliminary data.</text>
</comment>
<dbReference type="Gene3D" id="1.20.1250.20">
    <property type="entry name" value="MFS general substrate transporter like domains"/>
    <property type="match status" value="1"/>
</dbReference>
<evidence type="ECO:0000256" key="5">
    <source>
        <dbReference type="ARBA" id="ARBA00023136"/>
    </source>
</evidence>
<dbReference type="Pfam" id="PF00083">
    <property type="entry name" value="Sugar_tr"/>
    <property type="match status" value="1"/>
</dbReference>
<comment type="subcellular location">
    <subcellularLocation>
        <location evidence="1">Membrane</location>
    </subcellularLocation>
</comment>
<dbReference type="InterPro" id="IPR050820">
    <property type="entry name" value="MFS_Sugar_Transporter"/>
</dbReference>
<evidence type="ECO:0000256" key="3">
    <source>
        <dbReference type="ARBA" id="ARBA00022692"/>
    </source>
</evidence>
<evidence type="ECO:0000256" key="6">
    <source>
        <dbReference type="SAM" id="Phobius"/>
    </source>
</evidence>
<dbReference type="InterPro" id="IPR036259">
    <property type="entry name" value="MFS_trans_sf"/>
</dbReference>
<evidence type="ECO:0000256" key="2">
    <source>
        <dbReference type="ARBA" id="ARBA00022448"/>
    </source>
</evidence>
<dbReference type="GO" id="GO:1904659">
    <property type="term" value="P:D-glucose transmembrane transport"/>
    <property type="evidence" value="ECO:0007669"/>
    <property type="project" value="TreeGrafter"/>
</dbReference>
<dbReference type="Proteomes" id="UP000516437">
    <property type="component" value="Unassembled WGS sequence"/>
</dbReference>
<dbReference type="SUPFAM" id="SSF103473">
    <property type="entry name" value="MFS general substrate transporter"/>
    <property type="match status" value="1"/>
</dbReference>
<name>A0A6A1UFH8_9ROSI</name>